<comment type="caution">
    <text evidence="2">The sequence shown here is derived from an EMBL/GenBank/DDBJ whole genome shotgun (WGS) entry which is preliminary data.</text>
</comment>
<evidence type="ECO:0000313" key="2">
    <source>
        <dbReference type="EMBL" id="MBC2242405.1"/>
    </source>
</evidence>
<dbReference type="Proteomes" id="UP000553016">
    <property type="component" value="Unassembled WGS sequence"/>
</dbReference>
<feature type="compositionally biased region" description="Basic and acidic residues" evidence="1">
    <location>
        <begin position="85"/>
        <end position="115"/>
    </location>
</feature>
<dbReference type="InterPro" id="IPR010982">
    <property type="entry name" value="Lambda_DNA-bd_dom_sf"/>
</dbReference>
<reference evidence="2 3" key="1">
    <citation type="submission" date="2020-03" db="EMBL/GenBank/DDBJ databases">
        <title>Soil Listeria distribution.</title>
        <authorList>
            <person name="Liao J."/>
            <person name="Wiedmann M."/>
        </authorList>
    </citation>
    <scope>NUCLEOTIDE SEQUENCE [LARGE SCALE GENOMIC DNA]</scope>
    <source>
        <strain evidence="2 3">FSL L7-0149</strain>
    </source>
</reference>
<dbReference type="InterPro" id="IPR001387">
    <property type="entry name" value="Cro/C1-type_HTH"/>
</dbReference>
<dbReference type="AlphaFoldDB" id="A0A842F4Y3"/>
<dbReference type="GO" id="GO:0003677">
    <property type="term" value="F:DNA binding"/>
    <property type="evidence" value="ECO:0007669"/>
    <property type="project" value="InterPro"/>
</dbReference>
<feature type="region of interest" description="Disordered" evidence="1">
    <location>
        <begin position="84"/>
        <end position="115"/>
    </location>
</feature>
<sequence length="115" mass="13407">MEMSVKMRAFAPNGLLTDNQNQMLKRWIEGEGENRKINQRELAQVIGISRGKMYNSFEKNPDRPFDEFNLKTVNKLIQLFNTDIQEPKKEKGKTPVKRDGKAKEKANQLIKKVEE</sequence>
<dbReference type="CDD" id="cd00093">
    <property type="entry name" value="HTH_XRE"/>
    <property type="match status" value="1"/>
</dbReference>
<proteinExistence type="predicted"/>
<dbReference type="Gene3D" id="1.10.260.40">
    <property type="entry name" value="lambda repressor-like DNA-binding domains"/>
    <property type="match status" value="1"/>
</dbReference>
<accession>A0A842F4Y3</accession>
<name>A0A842F4Y3_9LIST</name>
<dbReference type="EMBL" id="JAARZA010000022">
    <property type="protein sequence ID" value="MBC2242405.1"/>
    <property type="molecule type" value="Genomic_DNA"/>
</dbReference>
<gene>
    <name evidence="2" type="ORF">HCB35_18195</name>
</gene>
<organism evidence="2 3">
    <name type="scientific">Listeria booriae</name>
    <dbReference type="NCBI Taxonomy" id="1552123"/>
    <lineage>
        <taxon>Bacteria</taxon>
        <taxon>Bacillati</taxon>
        <taxon>Bacillota</taxon>
        <taxon>Bacilli</taxon>
        <taxon>Bacillales</taxon>
        <taxon>Listeriaceae</taxon>
        <taxon>Listeria</taxon>
    </lineage>
</organism>
<evidence type="ECO:0000313" key="3">
    <source>
        <dbReference type="Proteomes" id="UP000553016"/>
    </source>
</evidence>
<evidence type="ECO:0000256" key="1">
    <source>
        <dbReference type="SAM" id="MobiDB-lite"/>
    </source>
</evidence>
<protein>
    <submittedName>
        <fullName evidence="2">Helix-turn-helix transcriptional regulator</fullName>
    </submittedName>
</protein>